<name>A0A9W6I720_9ACTN</name>
<protein>
    <submittedName>
        <fullName evidence="3">Uncharacterized protein</fullName>
    </submittedName>
</protein>
<dbReference type="Proteomes" id="UP001143474">
    <property type="component" value="Unassembled WGS sequence"/>
</dbReference>
<feature type="compositionally biased region" description="Pro residues" evidence="1">
    <location>
        <begin position="24"/>
        <end position="42"/>
    </location>
</feature>
<evidence type="ECO:0000313" key="3">
    <source>
        <dbReference type="EMBL" id="GLK12907.1"/>
    </source>
</evidence>
<organism evidence="3 4">
    <name type="scientific">Streptosporangium carneum</name>
    <dbReference type="NCBI Taxonomy" id="47481"/>
    <lineage>
        <taxon>Bacteria</taxon>
        <taxon>Bacillati</taxon>
        <taxon>Actinomycetota</taxon>
        <taxon>Actinomycetes</taxon>
        <taxon>Streptosporangiales</taxon>
        <taxon>Streptosporangiaceae</taxon>
        <taxon>Streptosporangium</taxon>
    </lineage>
</organism>
<reference evidence="3" key="2">
    <citation type="submission" date="2023-01" db="EMBL/GenBank/DDBJ databases">
        <authorList>
            <person name="Sun Q."/>
            <person name="Evtushenko L."/>
        </authorList>
    </citation>
    <scope>NUCLEOTIDE SEQUENCE</scope>
    <source>
        <strain evidence="3">VKM Ac-2007</strain>
    </source>
</reference>
<evidence type="ECO:0000313" key="4">
    <source>
        <dbReference type="Proteomes" id="UP001143474"/>
    </source>
</evidence>
<dbReference type="RefSeq" id="WP_271221214.1">
    <property type="nucleotide sequence ID" value="NZ_BAAAVD010000012.1"/>
</dbReference>
<dbReference type="EMBL" id="BSEV01000019">
    <property type="protein sequence ID" value="GLK12907.1"/>
    <property type="molecule type" value="Genomic_DNA"/>
</dbReference>
<proteinExistence type="predicted"/>
<sequence length="87" mass="9267">MSDRVTPSDQVRVTVITTIRAAAPPAPESSVPPVPESSAPPVPEEDSVRDRPVRRRSVLLHLLLDAVIAGSSGAVVAWLLDLVVHRS</sequence>
<dbReference type="AlphaFoldDB" id="A0A9W6I720"/>
<accession>A0A9W6I720</accession>
<keyword evidence="2" id="KW-1133">Transmembrane helix</keyword>
<reference evidence="3" key="1">
    <citation type="journal article" date="2014" name="Int. J. Syst. Evol. Microbiol.">
        <title>Complete genome sequence of Corynebacterium casei LMG S-19264T (=DSM 44701T), isolated from a smear-ripened cheese.</title>
        <authorList>
            <consortium name="US DOE Joint Genome Institute (JGI-PGF)"/>
            <person name="Walter F."/>
            <person name="Albersmeier A."/>
            <person name="Kalinowski J."/>
            <person name="Ruckert C."/>
        </authorList>
    </citation>
    <scope>NUCLEOTIDE SEQUENCE</scope>
    <source>
        <strain evidence="3">VKM Ac-2007</strain>
    </source>
</reference>
<feature type="transmembrane region" description="Helical" evidence="2">
    <location>
        <begin position="58"/>
        <end position="80"/>
    </location>
</feature>
<gene>
    <name evidence="3" type="ORF">GCM10017600_63170</name>
</gene>
<evidence type="ECO:0000256" key="2">
    <source>
        <dbReference type="SAM" id="Phobius"/>
    </source>
</evidence>
<keyword evidence="2" id="KW-0472">Membrane</keyword>
<keyword evidence="2" id="KW-0812">Transmembrane</keyword>
<feature type="region of interest" description="Disordered" evidence="1">
    <location>
        <begin position="22"/>
        <end position="50"/>
    </location>
</feature>
<evidence type="ECO:0000256" key="1">
    <source>
        <dbReference type="SAM" id="MobiDB-lite"/>
    </source>
</evidence>
<keyword evidence="4" id="KW-1185">Reference proteome</keyword>
<comment type="caution">
    <text evidence="3">The sequence shown here is derived from an EMBL/GenBank/DDBJ whole genome shotgun (WGS) entry which is preliminary data.</text>
</comment>